<protein>
    <submittedName>
        <fullName evidence="3">SUA5 domain-containing protein</fullName>
    </submittedName>
</protein>
<gene>
    <name evidence="1" type="ORF">HDID_LOCUS4912</name>
</gene>
<dbReference type="EMBL" id="UYSG01002130">
    <property type="protein sequence ID" value="VDL57185.1"/>
    <property type="molecule type" value="Genomic_DNA"/>
</dbReference>
<proteinExistence type="predicted"/>
<reference evidence="3" key="1">
    <citation type="submission" date="2017-02" db="UniProtKB">
        <authorList>
            <consortium name="WormBaseParasite"/>
        </authorList>
    </citation>
    <scope>IDENTIFICATION</scope>
</reference>
<evidence type="ECO:0000313" key="3">
    <source>
        <dbReference type="WBParaSite" id="HDID_0000491401-mRNA-1"/>
    </source>
</evidence>
<accession>A0A0R3SIZ9</accession>
<organism evidence="3">
    <name type="scientific">Hymenolepis diminuta</name>
    <name type="common">Rat tapeworm</name>
    <dbReference type="NCBI Taxonomy" id="6216"/>
    <lineage>
        <taxon>Eukaryota</taxon>
        <taxon>Metazoa</taxon>
        <taxon>Spiralia</taxon>
        <taxon>Lophotrochozoa</taxon>
        <taxon>Platyhelminthes</taxon>
        <taxon>Cestoda</taxon>
        <taxon>Eucestoda</taxon>
        <taxon>Cyclophyllidea</taxon>
        <taxon>Hymenolepididae</taxon>
        <taxon>Hymenolepis</taxon>
    </lineage>
</organism>
<name>A0A0R3SIZ9_HYMDI</name>
<dbReference type="InterPro" id="IPR043502">
    <property type="entry name" value="DNA/RNA_pol_sf"/>
</dbReference>
<dbReference type="AlphaFoldDB" id="A0A0R3SIZ9"/>
<dbReference type="Proteomes" id="UP000274504">
    <property type="component" value="Unassembled WGS sequence"/>
</dbReference>
<dbReference type="PANTHER" id="PTHR37984:SF5">
    <property type="entry name" value="PROTEIN NYNRIN-LIKE"/>
    <property type="match status" value="1"/>
</dbReference>
<dbReference type="Gene3D" id="3.30.70.270">
    <property type="match status" value="1"/>
</dbReference>
<dbReference type="OrthoDB" id="10068977at2759"/>
<dbReference type="WBParaSite" id="HDID_0000491401-mRNA-1">
    <property type="protein sequence ID" value="HDID_0000491401-mRNA-1"/>
    <property type="gene ID" value="HDID_0000491401"/>
</dbReference>
<evidence type="ECO:0000313" key="2">
    <source>
        <dbReference type="Proteomes" id="UP000274504"/>
    </source>
</evidence>
<dbReference type="Gene3D" id="3.10.10.10">
    <property type="entry name" value="HIV Type 1 Reverse Transcriptase, subunit A, domain 1"/>
    <property type="match status" value="1"/>
</dbReference>
<reference evidence="1 2" key="2">
    <citation type="submission" date="2018-11" db="EMBL/GenBank/DDBJ databases">
        <authorList>
            <consortium name="Pathogen Informatics"/>
        </authorList>
    </citation>
    <scope>NUCLEOTIDE SEQUENCE [LARGE SCALE GENOMIC DNA]</scope>
</reference>
<evidence type="ECO:0000313" key="1">
    <source>
        <dbReference type="EMBL" id="VDL57185.1"/>
    </source>
</evidence>
<dbReference type="STRING" id="6216.A0A0R3SIZ9"/>
<dbReference type="SUPFAM" id="SSF56672">
    <property type="entry name" value="DNA/RNA polymerases"/>
    <property type="match status" value="1"/>
</dbReference>
<dbReference type="InterPro" id="IPR050951">
    <property type="entry name" value="Retrovirus_Pol_polyprotein"/>
</dbReference>
<dbReference type="PANTHER" id="PTHR37984">
    <property type="entry name" value="PROTEIN CBG26694"/>
    <property type="match status" value="1"/>
</dbReference>
<dbReference type="InterPro" id="IPR043128">
    <property type="entry name" value="Rev_trsase/Diguanyl_cyclase"/>
</dbReference>
<sequence length="89" mass="10121">MPTFKSKWNQSREILTINTHRGLFKYTRLPSAIKTAPVIFQHIIDMISSLLGTAASLDIIVVGEPEEELQGRIGKLLERIEKYGFHLRG</sequence>